<evidence type="ECO:0000259" key="1">
    <source>
        <dbReference type="Pfam" id="PF00149"/>
    </source>
</evidence>
<keyword evidence="3" id="KW-1185">Reference proteome</keyword>
<reference evidence="2 3" key="1">
    <citation type="journal article" date="2012" name="J. Bacteriol.">
        <title>Complete Genome Sequence of the Thermophilic, Piezophilic, Heterotrophic Bacterium Marinitoga piezophila KA3.</title>
        <authorList>
            <person name="Lucas S."/>
            <person name="Han J."/>
            <person name="Lapidus A."/>
            <person name="Cheng J.F."/>
            <person name="Goodwin L.A."/>
            <person name="Pitluck S."/>
            <person name="Peters L."/>
            <person name="Mikhailova N."/>
            <person name="Teshima H."/>
            <person name="Detter J.C."/>
            <person name="Han C."/>
            <person name="Tapia R."/>
            <person name="Land M."/>
            <person name="Hauser L."/>
            <person name="Kyrpides N.C."/>
            <person name="Ivanova N."/>
            <person name="Pagani I."/>
            <person name="Vannier P."/>
            <person name="Oger P."/>
            <person name="Bartlett D.H."/>
            <person name="Noll K.M."/>
            <person name="Woyke T."/>
            <person name="Jebbar M."/>
        </authorList>
    </citation>
    <scope>NUCLEOTIDE SEQUENCE [LARGE SCALE GENOMIC DNA]</scope>
    <source>
        <strain evidence="3">DSM 14283 / JCM 11233 / KA3</strain>
    </source>
</reference>
<dbReference type="GO" id="GO:0004527">
    <property type="term" value="F:exonuclease activity"/>
    <property type="evidence" value="ECO:0007669"/>
    <property type="project" value="UniProtKB-KW"/>
</dbReference>
<protein>
    <submittedName>
        <fullName evidence="2">DNA repair exonuclease</fullName>
    </submittedName>
</protein>
<dbReference type="RefSeq" id="WP_014295862.1">
    <property type="nucleotide sequence ID" value="NC_016751.1"/>
</dbReference>
<dbReference type="Pfam" id="PF00149">
    <property type="entry name" value="Metallophos"/>
    <property type="match status" value="1"/>
</dbReference>
<proteinExistence type="predicted"/>
<dbReference type="InterPro" id="IPR029052">
    <property type="entry name" value="Metallo-depent_PP-like"/>
</dbReference>
<dbReference type="eggNOG" id="COG1408">
    <property type="taxonomic scope" value="Bacteria"/>
</dbReference>
<dbReference type="KEGG" id="mpz:Marpi_0340"/>
<dbReference type="AlphaFoldDB" id="H2J4D5"/>
<keyword evidence="2" id="KW-0378">Hydrolase</keyword>
<reference evidence="3" key="2">
    <citation type="submission" date="2012-01" db="EMBL/GenBank/DDBJ databases">
        <title>Complete sequence of chromosome of Marinitoga piezophila KA3.</title>
        <authorList>
            <person name="Lucas S."/>
            <person name="Han J."/>
            <person name="Lapidus A."/>
            <person name="Cheng J.-F."/>
            <person name="Goodwin L."/>
            <person name="Pitluck S."/>
            <person name="Peters L."/>
            <person name="Mikhailova N."/>
            <person name="Teshima H."/>
            <person name="Detter J.C."/>
            <person name="Han C."/>
            <person name="Tapia R."/>
            <person name="Land M."/>
            <person name="Hauser L."/>
            <person name="Kyrpides N."/>
            <person name="Ivanova N."/>
            <person name="Pagani I."/>
            <person name="Jebbar M."/>
            <person name="Vannier P."/>
            <person name="Oger P."/>
            <person name="Cario A."/>
            <person name="Bartlett D."/>
            <person name="Noll K.M."/>
            <person name="Woyke T."/>
        </authorList>
    </citation>
    <scope>NUCLEOTIDE SEQUENCE [LARGE SCALE GENOMIC DNA]</scope>
    <source>
        <strain evidence="3">DSM 14283 / JCM 11233 / KA3</strain>
    </source>
</reference>
<dbReference type="EMBL" id="CP003257">
    <property type="protein sequence ID" value="AEX84790.1"/>
    <property type="molecule type" value="Genomic_DNA"/>
</dbReference>
<feature type="domain" description="Calcineurin-like phosphoesterase" evidence="1">
    <location>
        <begin position="15"/>
        <end position="189"/>
    </location>
</feature>
<name>H2J4D5_MARPK</name>
<accession>H2J4D5</accession>
<dbReference type="Proteomes" id="UP000007161">
    <property type="component" value="Chromosome"/>
</dbReference>
<gene>
    <name evidence="2" type="ordered locus">Marpi_0340</name>
</gene>
<keyword evidence="2" id="KW-0269">Exonuclease</keyword>
<dbReference type="InterPro" id="IPR004843">
    <property type="entry name" value="Calcineurin-like_PHP"/>
</dbReference>
<organism evidence="2 3">
    <name type="scientific">Marinitoga piezophila (strain DSM 14283 / JCM 11233 / KA3)</name>
    <dbReference type="NCBI Taxonomy" id="443254"/>
    <lineage>
        <taxon>Bacteria</taxon>
        <taxon>Thermotogati</taxon>
        <taxon>Thermotogota</taxon>
        <taxon>Thermotogae</taxon>
        <taxon>Petrotogales</taxon>
        <taxon>Petrotogaceae</taxon>
        <taxon>Marinitoga</taxon>
    </lineage>
</organism>
<dbReference type="SUPFAM" id="SSF56300">
    <property type="entry name" value="Metallo-dependent phosphatases"/>
    <property type="match status" value="1"/>
</dbReference>
<dbReference type="STRING" id="443254.Marpi_0340"/>
<sequence>MEVATYEFETDYIDILPIGDLHLGSETSDFNKIIKALEQEKNAKIIFLGDLIDNAIANSLGDVYSQRDNPHETIQQVNALFNAFRERILGVVGGNHERRTWRKVGVDPIALLCEEKGIPYSDDLMVVDINLKQKGKKLRGSKNRINYKIACHHGSSGGRFPERSMRQHRYFFDVITGIDIYLAGHTHIPEMHKFSIFEYDSKNKKIRKKDVVGVTVPAWNDEKYAVQKLLAPTARGIFRIRLYTEKNHKVEVLAR</sequence>
<keyword evidence="2" id="KW-0540">Nuclease</keyword>
<evidence type="ECO:0000313" key="2">
    <source>
        <dbReference type="EMBL" id="AEX84790.1"/>
    </source>
</evidence>
<dbReference type="HOGENOM" id="CLU_1089059_0_0_0"/>
<evidence type="ECO:0000313" key="3">
    <source>
        <dbReference type="Proteomes" id="UP000007161"/>
    </source>
</evidence>
<dbReference type="Gene3D" id="3.60.21.10">
    <property type="match status" value="1"/>
</dbReference>